<dbReference type="CDD" id="cd18579">
    <property type="entry name" value="ABC_6TM_ABCC_D1"/>
    <property type="match status" value="1"/>
</dbReference>
<dbReference type="GO" id="GO:0140359">
    <property type="term" value="F:ABC-type transporter activity"/>
    <property type="evidence" value="ECO:0000318"/>
    <property type="project" value="GO_Central"/>
</dbReference>
<dbReference type="GeneID" id="23565583"/>
<reference evidence="13 14" key="1">
    <citation type="journal article" date="2006" name="Nature">
        <title>Insights from the genome of the biotrophic fungal plant pathogen Ustilago maydis.</title>
        <authorList>
            <person name="Kamper J."/>
            <person name="Kahmann R."/>
            <person name="Bolker M."/>
            <person name="Ma L.J."/>
            <person name="Brefort T."/>
            <person name="Saville B.J."/>
            <person name="Banuett F."/>
            <person name="Kronstad J.W."/>
            <person name="Gold S.E."/>
            <person name="Muller O."/>
            <person name="Perlin M.H."/>
            <person name="Wosten H.A."/>
            <person name="de Vries R."/>
            <person name="Ruiz-Herrera J."/>
            <person name="Reynaga-Pena C.G."/>
            <person name="Snetselaar K."/>
            <person name="McCann M."/>
            <person name="Perez-Martin J."/>
            <person name="Feldbrugge M."/>
            <person name="Basse C.W."/>
            <person name="Steinberg G."/>
            <person name="Ibeas J.I."/>
            <person name="Holloman W."/>
            <person name="Guzman P."/>
            <person name="Farman M."/>
            <person name="Stajich J.E."/>
            <person name="Sentandreu R."/>
            <person name="Gonzalez-Prieto J.M."/>
            <person name="Kennell J.C."/>
            <person name="Molina L."/>
            <person name="Schirawski J."/>
            <person name="Mendoza-Mendoza A."/>
            <person name="Greilinger D."/>
            <person name="Munch K."/>
            <person name="Rossel N."/>
            <person name="Scherer M."/>
            <person name="Vranes M."/>
            <person name="Ladendorf O."/>
            <person name="Vincon V."/>
            <person name="Fuchs U."/>
            <person name="Sandrock B."/>
            <person name="Meng S."/>
            <person name="Ho E.C."/>
            <person name="Cahill M.J."/>
            <person name="Boyce K.J."/>
            <person name="Klose J."/>
            <person name="Klosterman S.J."/>
            <person name="Deelstra H.J."/>
            <person name="Ortiz-Castellanos L."/>
            <person name="Li W."/>
            <person name="Sanchez-Alonso P."/>
            <person name="Schreier P.H."/>
            <person name="Hauser-Hahn I."/>
            <person name="Vaupel M."/>
            <person name="Koopmann E."/>
            <person name="Friedrich G."/>
            <person name="Voss H."/>
            <person name="Schluter T."/>
            <person name="Margolis J."/>
            <person name="Platt D."/>
            <person name="Swimmer C."/>
            <person name="Gnirke A."/>
            <person name="Chen F."/>
            <person name="Vysotskaia V."/>
            <person name="Mannhaupt G."/>
            <person name="Guldener U."/>
            <person name="Munsterkotter M."/>
            <person name="Haase D."/>
            <person name="Oesterheld M."/>
            <person name="Mewes H.W."/>
            <person name="Mauceli E.W."/>
            <person name="DeCaprio D."/>
            <person name="Wade C.M."/>
            <person name="Butler J."/>
            <person name="Young S."/>
            <person name="Jaffe D.B."/>
            <person name="Calvo S."/>
            <person name="Nusbaum C."/>
            <person name="Galagan J."/>
            <person name="Birren B.W."/>
        </authorList>
    </citation>
    <scope>NUCLEOTIDE SEQUENCE [LARGE SCALE GENOMIC DNA]</scope>
    <source>
        <strain evidence="14">DSM 14603 / FGSC 9021 / UM521</strain>
    </source>
</reference>
<dbReference type="PANTHER" id="PTHR24223:SF399">
    <property type="entry name" value="ABC TRANSPORTER ATNG"/>
    <property type="match status" value="1"/>
</dbReference>
<feature type="compositionally biased region" description="Basic and acidic residues" evidence="9">
    <location>
        <begin position="275"/>
        <end position="296"/>
    </location>
</feature>
<keyword evidence="2" id="KW-0813">Transport</keyword>
<feature type="transmembrane region" description="Helical" evidence="10">
    <location>
        <begin position="1185"/>
        <end position="1205"/>
    </location>
</feature>
<dbReference type="FunFam" id="1.20.1560.10:FF:000280">
    <property type="entry name" value="Chromosome 16, whole genome shotgun sequence"/>
    <property type="match status" value="1"/>
</dbReference>
<dbReference type="Pfam" id="PF00664">
    <property type="entry name" value="ABC_membrane"/>
    <property type="match status" value="2"/>
</dbReference>
<feature type="domain" description="ABC transmembrane type-1" evidence="12">
    <location>
        <begin position="958"/>
        <end position="1239"/>
    </location>
</feature>
<dbReference type="GO" id="GO:0055085">
    <property type="term" value="P:transmembrane transport"/>
    <property type="evidence" value="ECO:0000318"/>
    <property type="project" value="GO_Central"/>
</dbReference>
<feature type="region of interest" description="Disordered" evidence="9">
    <location>
        <begin position="270"/>
        <end position="296"/>
    </location>
</feature>
<dbReference type="PROSITE" id="PS50893">
    <property type="entry name" value="ABC_TRANSPORTER_2"/>
    <property type="match status" value="2"/>
</dbReference>
<evidence type="ECO:0000313" key="14">
    <source>
        <dbReference type="Proteomes" id="UP000000561"/>
    </source>
</evidence>
<feature type="transmembrane region" description="Helical" evidence="10">
    <location>
        <begin position="214"/>
        <end position="231"/>
    </location>
</feature>
<dbReference type="PROSITE" id="PS50929">
    <property type="entry name" value="ABC_TM1F"/>
    <property type="match status" value="2"/>
</dbReference>
<dbReference type="Gene3D" id="1.20.1560.10">
    <property type="entry name" value="ABC transporter type 1, transmembrane domain"/>
    <property type="match status" value="2"/>
</dbReference>
<feature type="transmembrane region" description="Helical" evidence="10">
    <location>
        <begin position="957"/>
        <end position="978"/>
    </location>
</feature>
<feature type="transmembrane region" description="Helical" evidence="10">
    <location>
        <begin position="1097"/>
        <end position="1116"/>
    </location>
</feature>
<dbReference type="SUPFAM" id="SSF52540">
    <property type="entry name" value="P-loop containing nucleoside triphosphate hydrolases"/>
    <property type="match status" value="2"/>
</dbReference>
<gene>
    <name evidence="13" type="ORF">UMAG_05794</name>
</gene>
<dbReference type="GO" id="GO:0005524">
    <property type="term" value="F:ATP binding"/>
    <property type="evidence" value="ECO:0007669"/>
    <property type="project" value="UniProtKB-KW"/>
</dbReference>
<dbReference type="CDD" id="cd18580">
    <property type="entry name" value="ABC_6TM_ABCC_D2"/>
    <property type="match status" value="1"/>
</dbReference>
<dbReference type="InterPro" id="IPR011527">
    <property type="entry name" value="ABC1_TM_dom"/>
</dbReference>
<keyword evidence="14" id="KW-1185">Reference proteome</keyword>
<evidence type="ECO:0000259" key="11">
    <source>
        <dbReference type="PROSITE" id="PS50893"/>
    </source>
</evidence>
<protein>
    <submittedName>
        <fullName evidence="13">ATP-binding cassette glutathione S-conjugate transporter</fullName>
    </submittedName>
</protein>
<comment type="subcellular location">
    <subcellularLocation>
        <location evidence="1">Membrane</location>
        <topology evidence="1">Multi-pass membrane protein</topology>
    </subcellularLocation>
</comment>
<dbReference type="SMART" id="SM00382">
    <property type="entry name" value="AAA"/>
    <property type="match status" value="2"/>
</dbReference>
<sequence>MRTCNDGDFSPVSNCRFFDFTIRFSNVVFVILPSCISIILFAARLYRLRRKPDISAVSQSHRLSLVPFCRPHADAVSLVGASVFLINAILNLVVFVIIAVPSSSRLRHALDQATALPSSILLLLASGLAVPLSVAERRKTRGGSMLLPFWLLISLLFNASRIRTFNAVPAVRNSPVFTIHLVSFSCLGVLLTLENASGLPTAQHNFTHESRAGFFSRLLFVWVFPLLWSGFRSPLQLVNLQALKPEFYGQSLAHEFIAAWTGVPIEPQRPCSMSQERDFDDMKNRSDTSAEHPERERYHLEKLPSSWHDDDGMTPAYGHKIFPQRVVKRSLLSATLRAFPRSALAPMPWKLLLTACQLAQPFLVSTTLAFVQSYADSDEDQAHDTEQPVVYGWGLVGAYAFIYLGMALSEGQFWHTSSQLMAKVRGAYVEAIYRKSLNLHARVAQISGGGKAANLMSVDTERIVDAIDVIHEIWSGCITIAVGIYLLYAQLGIVFLASIVSVVICFILTPLTSRGMGTKQGNWSAFTDERVDLTTSIISDIKGAKLSAYEDVLHAKVCRARAKELSARSTLMKQVTGVITFTNSAGEMMGFFTFVTLIVVDRLSGSNQFDLNTVFTTLTIFLLIRRPLFQLGQQYASLLQARSSMERIQTFLTSEEKPDVRSAIGEDMNAGSAAPTGSDGQALRHAAIFKNASLGWAEETVLANVNIEIPAGKLTMVCGQLGQGKSTLLLALLGECDLLAGEQQLPLLATRVAYVSQDIWLQEKCSIRDNIVFATGDYNEDLYFQALRACALTEDIERLPEGDATHVDALSGGQRQRVAVARAVYSGAEAYVLDDITSALDAETAAHMWRALMGPVGLLKGKTTVMATNAIHLLHHAQLVIRIDAGKIAESGRFETLSLKGKDAMSRHSLESQRVLAPEGESALQPGSNDDHEDILTGSVGLKTYETWLNAAGRGKVVVFLVFCALTTGTLLGTPYYLQAWAQAQQEHRFRHWVAWTVGYLLLPPAAAAFLATGFWIFCVNCAESAGNRLHDAQLKAVLSAPISFFTQCTTGQVTNRFSQDLFHIDQTFVFAIINTVGVLMMLLGSLVTMIVATPYLAVLVIVMFVASWAIQRLYVPSSRQLRRLEMATKSPLYSAFAETSVPAGLATVRALQRDRALLERNTALLNVSQRPYYHLFTVRRWLQVWLLLLTTITNIALVLLAVVLRHSSHAGVLGVALVQATSLGASLNQFIVNLTEVEIAGVALERVRDFCLVEPEERSAAVEKLPNAKQEAELTIEGRVSFNKVSVSYGANLKPSLHELSFELSAGNRLGIVGRSGSGKSTVLMALFRMISMRAGTILLDGVDISQIPMKKLRSAMTIIPQTPLLLAASIRENLDPDLKCSDDEIWSALHVCHLTEFVKKQPNQLEQLLLTGDTYISTGQRQLLALARALLRKKKILVLDEATSAMDVETEKTVQAVLATKFANCTVIAVAHRIATVIAFDQIICMANGQVVESGAPHELLRARGEFWALAAEQKCVYEMKPNSKR</sequence>
<evidence type="ECO:0000256" key="9">
    <source>
        <dbReference type="SAM" id="MobiDB-lite"/>
    </source>
</evidence>
<evidence type="ECO:0000259" key="12">
    <source>
        <dbReference type="PROSITE" id="PS50929"/>
    </source>
</evidence>
<evidence type="ECO:0000256" key="8">
    <source>
        <dbReference type="ARBA" id="ARBA00023180"/>
    </source>
</evidence>
<dbReference type="OrthoDB" id="6500128at2759"/>
<feature type="domain" description="ABC transporter" evidence="11">
    <location>
        <begin position="683"/>
        <end position="910"/>
    </location>
</feature>
<dbReference type="InterPro" id="IPR003439">
    <property type="entry name" value="ABC_transporter-like_ATP-bd"/>
</dbReference>
<feature type="domain" description="ABC transmembrane type-1" evidence="12">
    <location>
        <begin position="351"/>
        <end position="640"/>
    </location>
</feature>
<dbReference type="CDD" id="cd03244">
    <property type="entry name" value="ABCC_MRP_domain2"/>
    <property type="match status" value="1"/>
</dbReference>
<feature type="transmembrane region" description="Helical" evidence="10">
    <location>
        <begin position="485"/>
        <end position="509"/>
    </location>
</feature>
<dbReference type="InterPro" id="IPR003593">
    <property type="entry name" value="AAA+_ATPase"/>
</dbReference>
<dbReference type="InterPro" id="IPR027417">
    <property type="entry name" value="P-loop_NTPase"/>
</dbReference>
<keyword evidence="3 10" id="KW-0812">Transmembrane</keyword>
<dbReference type="Pfam" id="PF00005">
    <property type="entry name" value="ABC_tran"/>
    <property type="match status" value="2"/>
</dbReference>
<dbReference type="InterPro" id="IPR044746">
    <property type="entry name" value="ABCC_6TM_D1"/>
</dbReference>
<keyword evidence="4" id="KW-0547">Nucleotide-binding</keyword>
<dbReference type="PANTHER" id="PTHR24223">
    <property type="entry name" value="ATP-BINDING CASSETTE SUB-FAMILY C"/>
    <property type="match status" value="1"/>
</dbReference>
<feature type="transmembrane region" description="Helical" evidence="10">
    <location>
        <begin position="998"/>
        <end position="1020"/>
    </location>
</feature>
<dbReference type="EMBL" id="CM003155">
    <property type="protein sequence ID" value="KIS67012.1"/>
    <property type="molecule type" value="Genomic_DNA"/>
</dbReference>
<keyword evidence="6 10" id="KW-1133">Transmembrane helix</keyword>
<dbReference type="GO" id="GO:0016887">
    <property type="term" value="F:ATP hydrolysis activity"/>
    <property type="evidence" value="ECO:0007669"/>
    <property type="project" value="InterPro"/>
</dbReference>
<proteinExistence type="predicted"/>
<dbReference type="FunFam" id="3.40.50.300:FF:002979">
    <property type="entry name" value="Chromosome 16, whole genome shotgun sequence"/>
    <property type="match status" value="1"/>
</dbReference>
<feature type="transmembrane region" description="Helical" evidence="10">
    <location>
        <begin position="113"/>
        <end position="134"/>
    </location>
</feature>
<dbReference type="SUPFAM" id="SSF90123">
    <property type="entry name" value="ABC transporter transmembrane region"/>
    <property type="match status" value="2"/>
</dbReference>
<keyword evidence="5 13" id="KW-0067">ATP-binding</keyword>
<keyword evidence="8" id="KW-0325">Glycoprotein</keyword>
<feature type="transmembrane region" description="Helical" evidence="10">
    <location>
        <begin position="1069"/>
        <end position="1091"/>
    </location>
</feature>
<dbReference type="InParanoid" id="A0A0D1BZ25"/>
<evidence type="ECO:0000256" key="2">
    <source>
        <dbReference type="ARBA" id="ARBA00022448"/>
    </source>
</evidence>
<dbReference type="Proteomes" id="UP000000561">
    <property type="component" value="Chromosome 16"/>
</dbReference>
<evidence type="ECO:0000256" key="3">
    <source>
        <dbReference type="ARBA" id="ARBA00022692"/>
    </source>
</evidence>
<dbReference type="RefSeq" id="XP_011391521.1">
    <property type="nucleotide sequence ID" value="XM_011393219.1"/>
</dbReference>
<dbReference type="InterPro" id="IPR050173">
    <property type="entry name" value="ABC_transporter_C-like"/>
</dbReference>
<dbReference type="Pfam" id="PF24357">
    <property type="entry name" value="TMD0_ABC"/>
    <property type="match status" value="1"/>
</dbReference>
<feature type="transmembrane region" description="Helical" evidence="10">
    <location>
        <begin position="606"/>
        <end position="624"/>
    </location>
</feature>
<dbReference type="InterPro" id="IPR056227">
    <property type="entry name" value="TMD0_ABC"/>
</dbReference>
<dbReference type="VEuPathDB" id="FungiDB:UMAG_05794"/>
<evidence type="ECO:0000256" key="1">
    <source>
        <dbReference type="ARBA" id="ARBA00004141"/>
    </source>
</evidence>
<dbReference type="InterPro" id="IPR017871">
    <property type="entry name" value="ABC_transporter-like_CS"/>
</dbReference>
<dbReference type="Gene3D" id="3.40.50.300">
    <property type="entry name" value="P-loop containing nucleotide triphosphate hydrolases"/>
    <property type="match status" value="2"/>
</dbReference>
<evidence type="ECO:0000256" key="10">
    <source>
        <dbReference type="SAM" id="Phobius"/>
    </source>
</evidence>
<feature type="transmembrane region" description="Helical" evidence="10">
    <location>
        <begin position="146"/>
        <end position="162"/>
    </location>
</feature>
<dbReference type="KEGG" id="uma:UMAG_05794"/>
<name>A0A0D1BZ25_MYCMD</name>
<evidence type="ECO:0000256" key="6">
    <source>
        <dbReference type="ARBA" id="ARBA00022989"/>
    </source>
</evidence>
<evidence type="ECO:0000256" key="5">
    <source>
        <dbReference type="ARBA" id="ARBA00022840"/>
    </source>
</evidence>
<evidence type="ECO:0000256" key="7">
    <source>
        <dbReference type="ARBA" id="ARBA00023136"/>
    </source>
</evidence>
<organism evidence="13 14">
    <name type="scientific">Mycosarcoma maydis</name>
    <name type="common">Corn smut fungus</name>
    <name type="synonym">Ustilago maydis</name>
    <dbReference type="NCBI Taxonomy" id="5270"/>
    <lineage>
        <taxon>Eukaryota</taxon>
        <taxon>Fungi</taxon>
        <taxon>Dikarya</taxon>
        <taxon>Basidiomycota</taxon>
        <taxon>Ustilaginomycotina</taxon>
        <taxon>Ustilaginomycetes</taxon>
        <taxon>Ustilaginales</taxon>
        <taxon>Ustilaginaceae</taxon>
        <taxon>Mycosarcoma</taxon>
    </lineage>
</organism>
<feature type="transmembrane region" description="Helical" evidence="10">
    <location>
        <begin position="174"/>
        <end position="193"/>
    </location>
</feature>
<dbReference type="OMA" id="WIRNRSI"/>
<keyword evidence="7 10" id="KW-0472">Membrane</keyword>
<feature type="transmembrane region" description="Helical" evidence="10">
    <location>
        <begin position="578"/>
        <end position="600"/>
    </location>
</feature>
<dbReference type="eggNOG" id="KOG0054">
    <property type="taxonomic scope" value="Eukaryota"/>
</dbReference>
<accession>A0A0D1BZ25</accession>
<dbReference type="FunFam" id="3.40.50.300:FF:000838">
    <property type="entry name" value="ABC multidrug transporter (Eurofung)"/>
    <property type="match status" value="1"/>
</dbReference>
<evidence type="ECO:0000256" key="4">
    <source>
        <dbReference type="ARBA" id="ARBA00022741"/>
    </source>
</evidence>
<feature type="transmembrane region" description="Helical" evidence="10">
    <location>
        <begin position="20"/>
        <end position="43"/>
    </location>
</feature>
<dbReference type="PROSITE" id="PS00211">
    <property type="entry name" value="ABC_TRANSPORTER_1"/>
    <property type="match status" value="1"/>
</dbReference>
<dbReference type="GO" id="GO:0000329">
    <property type="term" value="C:fungal-type vacuole membrane"/>
    <property type="evidence" value="ECO:0000318"/>
    <property type="project" value="GO_Central"/>
</dbReference>
<dbReference type="InterPro" id="IPR036640">
    <property type="entry name" value="ABC1_TM_sf"/>
</dbReference>
<feature type="domain" description="ABC transporter" evidence="11">
    <location>
        <begin position="1281"/>
        <end position="1515"/>
    </location>
</feature>
<dbReference type="FunFam" id="1.20.1560.10:FF:000055">
    <property type="entry name" value="ABC multidrug transporter (Eurofung)"/>
    <property type="match status" value="1"/>
</dbReference>
<dbReference type="InterPro" id="IPR044726">
    <property type="entry name" value="ABCC_6TM_D2"/>
</dbReference>
<evidence type="ECO:0000313" key="13">
    <source>
        <dbReference type="EMBL" id="KIS67012.1"/>
    </source>
</evidence>
<feature type="transmembrane region" description="Helical" evidence="10">
    <location>
        <begin position="78"/>
        <end position="101"/>
    </location>
</feature>
<dbReference type="SMR" id="A0A0D1BZ25"/>